<dbReference type="GO" id="GO:0005886">
    <property type="term" value="C:plasma membrane"/>
    <property type="evidence" value="ECO:0007669"/>
    <property type="project" value="UniProtKB-SubCell"/>
</dbReference>
<evidence type="ECO:0000256" key="8">
    <source>
        <dbReference type="ARBA" id="ARBA00023136"/>
    </source>
</evidence>
<keyword evidence="7 9" id="KW-1133">Transmembrane helix</keyword>
<dbReference type="GeneID" id="24260546"/>
<dbReference type="PROSITE" id="PS50928">
    <property type="entry name" value="ABC_TM1"/>
    <property type="match status" value="1"/>
</dbReference>
<feature type="transmembrane region" description="Helical" evidence="9">
    <location>
        <begin position="100"/>
        <end position="124"/>
    </location>
</feature>
<dbReference type="AlphaFoldDB" id="A0A068T3G4"/>
<dbReference type="eggNOG" id="COG1173">
    <property type="taxonomic scope" value="Bacteria"/>
</dbReference>
<evidence type="ECO:0000256" key="2">
    <source>
        <dbReference type="ARBA" id="ARBA00022448"/>
    </source>
</evidence>
<dbReference type="PATRIC" id="fig|1028800.3.peg.5909"/>
<dbReference type="GO" id="GO:0015031">
    <property type="term" value="P:protein transport"/>
    <property type="evidence" value="ECO:0007669"/>
    <property type="project" value="UniProtKB-KW"/>
</dbReference>
<keyword evidence="6" id="KW-0653">Protein transport</keyword>
<evidence type="ECO:0000256" key="1">
    <source>
        <dbReference type="ARBA" id="ARBA00004651"/>
    </source>
</evidence>
<protein>
    <submittedName>
        <fullName evidence="11">ABC-type dipeptide/oligopeptide/nickel transport system, permease component</fullName>
    </submittedName>
</protein>
<accession>A0A068T3G4</accession>
<name>A0A068T3G4_NEOGA</name>
<dbReference type="GO" id="GO:0055085">
    <property type="term" value="P:transmembrane transport"/>
    <property type="evidence" value="ECO:0007669"/>
    <property type="project" value="InterPro"/>
</dbReference>
<evidence type="ECO:0000256" key="5">
    <source>
        <dbReference type="ARBA" id="ARBA00022856"/>
    </source>
</evidence>
<keyword evidence="3" id="KW-1003">Cell membrane</keyword>
<evidence type="ECO:0000256" key="7">
    <source>
        <dbReference type="ARBA" id="ARBA00022989"/>
    </source>
</evidence>
<evidence type="ECO:0000256" key="4">
    <source>
        <dbReference type="ARBA" id="ARBA00022692"/>
    </source>
</evidence>
<keyword evidence="12" id="KW-1185">Reference proteome</keyword>
<geneLocation type="plasmid" evidence="12">
    <name>II</name>
</geneLocation>
<keyword evidence="2 9" id="KW-0813">Transport</keyword>
<dbReference type="InterPro" id="IPR035906">
    <property type="entry name" value="MetI-like_sf"/>
</dbReference>
<evidence type="ECO:0000259" key="10">
    <source>
        <dbReference type="PROSITE" id="PS50928"/>
    </source>
</evidence>
<evidence type="ECO:0000313" key="11">
    <source>
        <dbReference type="EMBL" id="CDN51945.1"/>
    </source>
</evidence>
<dbReference type="PANTHER" id="PTHR43386">
    <property type="entry name" value="OLIGOPEPTIDE TRANSPORT SYSTEM PERMEASE PROTEIN APPC"/>
    <property type="match status" value="1"/>
</dbReference>
<feature type="transmembrane region" description="Helical" evidence="9">
    <location>
        <begin position="30"/>
        <end position="52"/>
    </location>
</feature>
<dbReference type="Proteomes" id="UP000028181">
    <property type="component" value="Plasmid pHAMBI540a"/>
</dbReference>
<dbReference type="CDD" id="cd06261">
    <property type="entry name" value="TM_PBP2"/>
    <property type="match status" value="1"/>
</dbReference>
<dbReference type="RefSeq" id="WP_080725126.1">
    <property type="nucleotide sequence ID" value="NZ_HG938354.1"/>
</dbReference>
<keyword evidence="5" id="KW-0571">Peptide transport</keyword>
<dbReference type="OrthoDB" id="9766870at2"/>
<keyword evidence="4 9" id="KW-0812">Transmembrane</keyword>
<dbReference type="PANTHER" id="PTHR43386:SF1">
    <property type="entry name" value="D,D-DIPEPTIDE TRANSPORT SYSTEM PERMEASE PROTEIN DDPC-RELATED"/>
    <property type="match status" value="1"/>
</dbReference>
<comment type="similarity">
    <text evidence="9">Belongs to the binding-protein-dependent transport system permease family.</text>
</comment>
<dbReference type="Gene3D" id="1.10.3720.10">
    <property type="entry name" value="MetI-like"/>
    <property type="match status" value="1"/>
</dbReference>
<dbReference type="Pfam" id="PF00528">
    <property type="entry name" value="BPD_transp_1"/>
    <property type="match status" value="1"/>
</dbReference>
<dbReference type="EMBL" id="HG938354">
    <property type="protein sequence ID" value="CDN51945.1"/>
    <property type="molecule type" value="Genomic_DNA"/>
</dbReference>
<dbReference type="InterPro" id="IPR050366">
    <property type="entry name" value="BP-dependent_transpt_permease"/>
</dbReference>
<evidence type="ECO:0000256" key="3">
    <source>
        <dbReference type="ARBA" id="ARBA00022475"/>
    </source>
</evidence>
<keyword evidence="8 9" id="KW-0472">Membrane</keyword>
<dbReference type="HOGENOM" id="CLU_028518_5_0_5"/>
<proteinExistence type="inferred from homology"/>
<comment type="subcellular location">
    <subcellularLocation>
        <location evidence="1 9">Cell membrane</location>
        <topology evidence="1 9">Multi-pass membrane protein</topology>
    </subcellularLocation>
</comment>
<feature type="transmembrane region" description="Helical" evidence="9">
    <location>
        <begin position="262"/>
        <end position="285"/>
    </location>
</feature>
<keyword evidence="11" id="KW-0614">Plasmid</keyword>
<feature type="transmembrane region" description="Helical" evidence="9">
    <location>
        <begin position="209"/>
        <end position="242"/>
    </location>
</feature>
<sequence length="312" mass="33403">MAALDTPAPALPLRTRLLTGRSGRLLRSPLPLCCATLLCLLVVVALVGTPLVKDFADTQNLRLRFFAPFSLKNGWGYMLGTDALGRSVLAQLVVGARTSFLVAGATVALACFIGTTIGMISGYFGGIVDTILMRISDIIVTVPSLLLALAVLFVLDPSVVNLVLVLAIARLPVYLRVSRAQTLELRERVFVEASRALGARDSAIIWRDIFPLVVPTVMTVAMLELASVMLAAAGLSFLGVGLQRPDVDWGTLVSEGREYLTRAWWATVFPGTAILITALCANLLSNWMRADADPMQATAMDPAHTGEEAARP</sequence>
<reference evidence="12" key="1">
    <citation type="journal article" date="2014" name="BMC Genomics">
        <title>Genome sequencing of two Neorhizobium galegae strains reveals a noeT gene responsible for the unusual acetylation of the nodulation factors.</title>
        <authorList>
            <person name="Osterman J."/>
            <person name="Marsh J."/>
            <person name="Laine P.K."/>
            <person name="Zeng Z."/>
            <person name="Alatalo E."/>
            <person name="Sullivan J.T."/>
            <person name="Young J.P."/>
            <person name="Thomas-Oates J."/>
            <person name="Paulin L."/>
            <person name="Lindstrom K."/>
        </authorList>
    </citation>
    <scope>NUCLEOTIDE SEQUENCE [LARGE SCALE GENOMIC DNA]</scope>
    <source>
        <strain evidence="12">HAMBI 540</strain>
    </source>
</reference>
<dbReference type="GO" id="GO:0015833">
    <property type="term" value="P:peptide transport"/>
    <property type="evidence" value="ECO:0007669"/>
    <property type="project" value="UniProtKB-KW"/>
</dbReference>
<evidence type="ECO:0000256" key="9">
    <source>
        <dbReference type="RuleBase" id="RU363032"/>
    </source>
</evidence>
<organism evidence="11 12">
    <name type="scientific">Neorhizobium galegae bv. orientalis str. HAMBI 540</name>
    <dbReference type="NCBI Taxonomy" id="1028800"/>
    <lineage>
        <taxon>Bacteria</taxon>
        <taxon>Pseudomonadati</taxon>
        <taxon>Pseudomonadota</taxon>
        <taxon>Alphaproteobacteria</taxon>
        <taxon>Hyphomicrobiales</taxon>
        <taxon>Rhizobiaceae</taxon>
        <taxon>Rhizobium/Agrobacterium group</taxon>
        <taxon>Neorhizobium</taxon>
    </lineage>
</organism>
<feature type="domain" description="ABC transmembrane type-1" evidence="10">
    <location>
        <begin position="96"/>
        <end position="285"/>
    </location>
</feature>
<dbReference type="InterPro" id="IPR000515">
    <property type="entry name" value="MetI-like"/>
</dbReference>
<dbReference type="SUPFAM" id="SSF161098">
    <property type="entry name" value="MetI-like"/>
    <property type="match status" value="1"/>
</dbReference>
<dbReference type="KEGG" id="ngg:RG540_PA12690"/>
<evidence type="ECO:0000256" key="6">
    <source>
        <dbReference type="ARBA" id="ARBA00022927"/>
    </source>
</evidence>
<gene>
    <name evidence="11" type="ORF">RG540_PA12690</name>
</gene>
<evidence type="ECO:0000313" key="12">
    <source>
        <dbReference type="Proteomes" id="UP000028181"/>
    </source>
</evidence>